<keyword evidence="2" id="KW-0812">Transmembrane</keyword>
<keyword evidence="2" id="KW-0472">Membrane</keyword>
<feature type="transmembrane region" description="Helical" evidence="2">
    <location>
        <begin position="30"/>
        <end position="47"/>
    </location>
</feature>
<reference evidence="4" key="1">
    <citation type="journal article" date="2019" name="Int. J. Syst. Evol. Microbiol.">
        <title>The Global Catalogue of Microorganisms (GCM) 10K type strain sequencing project: providing services to taxonomists for standard genome sequencing and annotation.</title>
        <authorList>
            <consortium name="The Broad Institute Genomics Platform"/>
            <consortium name="The Broad Institute Genome Sequencing Center for Infectious Disease"/>
            <person name="Wu L."/>
            <person name="Ma J."/>
        </authorList>
    </citation>
    <scope>NUCLEOTIDE SEQUENCE [LARGE SCALE GENOMIC DNA]</scope>
    <source>
        <strain evidence="4">CGMCC 4.1437</strain>
    </source>
</reference>
<protein>
    <submittedName>
        <fullName evidence="3">Uncharacterized protein</fullName>
    </submittedName>
</protein>
<feature type="region of interest" description="Disordered" evidence="1">
    <location>
        <begin position="47"/>
        <end position="73"/>
    </location>
</feature>
<keyword evidence="4" id="KW-1185">Reference proteome</keyword>
<sequence>MVLALLTVLAVGFGWWLSTGAGRLPDGAMLGLLAAGGWGLGLIPVHADRWSTGPSRRRTGEPDPRAEAEPPTG</sequence>
<keyword evidence="2" id="KW-1133">Transmembrane helix</keyword>
<dbReference type="EMBL" id="JBHSOF010000029">
    <property type="protein sequence ID" value="MFC5665552.1"/>
    <property type="molecule type" value="Genomic_DNA"/>
</dbReference>
<evidence type="ECO:0000256" key="1">
    <source>
        <dbReference type="SAM" id="MobiDB-lite"/>
    </source>
</evidence>
<evidence type="ECO:0000256" key="2">
    <source>
        <dbReference type="SAM" id="Phobius"/>
    </source>
</evidence>
<proteinExistence type="predicted"/>
<evidence type="ECO:0000313" key="4">
    <source>
        <dbReference type="Proteomes" id="UP001595975"/>
    </source>
</evidence>
<dbReference type="Proteomes" id="UP001595975">
    <property type="component" value="Unassembled WGS sequence"/>
</dbReference>
<organism evidence="3 4">
    <name type="scientific">Kitasatospora misakiensis</name>
    <dbReference type="NCBI Taxonomy" id="67330"/>
    <lineage>
        <taxon>Bacteria</taxon>
        <taxon>Bacillati</taxon>
        <taxon>Actinomycetota</taxon>
        <taxon>Actinomycetes</taxon>
        <taxon>Kitasatosporales</taxon>
        <taxon>Streptomycetaceae</taxon>
        <taxon>Kitasatospora</taxon>
    </lineage>
</organism>
<evidence type="ECO:0000313" key="3">
    <source>
        <dbReference type="EMBL" id="MFC5665552.1"/>
    </source>
</evidence>
<gene>
    <name evidence="3" type="ORF">ACFP3U_21560</name>
</gene>
<dbReference type="RefSeq" id="WP_380227217.1">
    <property type="nucleotide sequence ID" value="NZ_JBHSOF010000029.1"/>
</dbReference>
<accession>A0ABW0X6Q5</accession>
<name>A0ABW0X6Q5_9ACTN</name>
<feature type="compositionally biased region" description="Basic and acidic residues" evidence="1">
    <location>
        <begin position="58"/>
        <end position="73"/>
    </location>
</feature>
<comment type="caution">
    <text evidence="3">The sequence shown here is derived from an EMBL/GenBank/DDBJ whole genome shotgun (WGS) entry which is preliminary data.</text>
</comment>